<dbReference type="EMBL" id="JNHM01000014">
    <property type="protein sequence ID" value="KDS55154.1"/>
    <property type="molecule type" value="Genomic_DNA"/>
</dbReference>
<evidence type="ECO:0000313" key="1">
    <source>
        <dbReference type="EMBL" id="KDS55154.1"/>
    </source>
</evidence>
<comment type="caution">
    <text evidence="1">The sequence shown here is derived from an EMBL/GenBank/DDBJ whole genome shotgun (WGS) entry which is preliminary data.</text>
</comment>
<reference evidence="1 2" key="1">
    <citation type="submission" date="2014-04" db="EMBL/GenBank/DDBJ databases">
        <authorList>
            <person name="Sears C."/>
            <person name="Carroll K."/>
            <person name="Sack B.R."/>
            <person name="Qadri F."/>
            <person name="Myers L.L."/>
            <person name="Chung G.-T."/>
            <person name="Escheverria P."/>
            <person name="Fraser C.M."/>
            <person name="Sadzewicz L."/>
            <person name="Shefchek K.A."/>
            <person name="Tallon L."/>
            <person name="Das S.P."/>
            <person name="Daugherty S."/>
            <person name="Mongodin E.F."/>
        </authorList>
    </citation>
    <scope>NUCLEOTIDE SEQUENCE [LARGE SCALE GENOMIC DNA]</scope>
    <source>
        <strain evidence="1 2">3975 RP4</strain>
    </source>
</reference>
<dbReference type="AlphaFoldDB" id="A0A069SMB5"/>
<protein>
    <submittedName>
        <fullName evidence="1">Uncharacterized protein</fullName>
    </submittedName>
</protein>
<name>A0A069SMB5_PHOVU</name>
<proteinExistence type="predicted"/>
<accession>A0A069SMB5</accession>
<evidence type="ECO:0000313" key="2">
    <source>
        <dbReference type="Proteomes" id="UP000027661"/>
    </source>
</evidence>
<organism evidence="1 2">
    <name type="scientific">Phocaeicola vulgatus str. 3975 RP4</name>
    <dbReference type="NCBI Taxonomy" id="1339352"/>
    <lineage>
        <taxon>Bacteria</taxon>
        <taxon>Pseudomonadati</taxon>
        <taxon>Bacteroidota</taxon>
        <taxon>Bacteroidia</taxon>
        <taxon>Bacteroidales</taxon>
        <taxon>Bacteroidaceae</taxon>
        <taxon>Phocaeicola</taxon>
    </lineage>
</organism>
<sequence length="37" mass="4296">MFFNIVKIYQSTQAVLNLAVFQFSFSYTKMKKGSRDG</sequence>
<dbReference type="Proteomes" id="UP000027661">
    <property type="component" value="Unassembled WGS sequence"/>
</dbReference>
<gene>
    <name evidence="1" type="ORF">M099_1357</name>
</gene>